<dbReference type="AlphaFoldDB" id="A0A069QC15"/>
<dbReference type="EMBL" id="NFFZ01000002">
    <property type="protein sequence ID" value="OTI65288.1"/>
    <property type="molecule type" value="Genomic_DNA"/>
</dbReference>
<keyword evidence="1" id="KW-0472">Membrane</keyword>
<accession>A0A1S1C118</accession>
<dbReference type="RefSeq" id="WP_003104038.1">
    <property type="nucleotide sequence ID" value="NZ_AP040361.1"/>
</dbReference>
<feature type="transmembrane region" description="Helical" evidence="1">
    <location>
        <begin position="12"/>
        <end position="34"/>
    </location>
</feature>
<feature type="transmembrane region" description="Helical" evidence="1">
    <location>
        <begin position="46"/>
        <end position="66"/>
    </location>
</feature>
<comment type="caution">
    <text evidence="2">The sequence shown here is derived from an EMBL/GenBank/DDBJ whole genome shotgun (WGS) entry which is preliminary data.</text>
</comment>
<proteinExistence type="predicted"/>
<keyword evidence="1" id="KW-0812">Transmembrane</keyword>
<evidence type="ECO:0000313" key="2">
    <source>
        <dbReference type="EMBL" id="OTI65288.1"/>
    </source>
</evidence>
<name>A0A069QC15_PSEAI</name>
<organism evidence="2 3">
    <name type="scientific">Pseudomonas aeruginosa</name>
    <dbReference type="NCBI Taxonomy" id="287"/>
    <lineage>
        <taxon>Bacteria</taxon>
        <taxon>Pseudomonadati</taxon>
        <taxon>Pseudomonadota</taxon>
        <taxon>Gammaproteobacteria</taxon>
        <taxon>Pseudomonadales</taxon>
        <taxon>Pseudomonadaceae</taxon>
        <taxon>Pseudomonas</taxon>
    </lineage>
</organism>
<protein>
    <recommendedName>
        <fullName evidence="4">Transmembrane protein</fullName>
    </recommendedName>
</protein>
<evidence type="ECO:0000313" key="3">
    <source>
        <dbReference type="Proteomes" id="UP000194857"/>
    </source>
</evidence>
<dbReference type="eggNOG" id="ENOG5032F6F">
    <property type="taxonomic scope" value="Bacteria"/>
</dbReference>
<reference evidence="2 3" key="1">
    <citation type="submission" date="2017-05" db="EMBL/GenBank/DDBJ databases">
        <authorList>
            <person name="Song R."/>
            <person name="Chenine A.L."/>
            <person name="Ruprecht R.M."/>
        </authorList>
    </citation>
    <scope>NUCLEOTIDE SEQUENCE [LARGE SCALE GENOMIC DNA]</scope>
    <source>
        <strain evidence="2 3">S567_C10_BS</strain>
    </source>
</reference>
<gene>
    <name evidence="2" type="ORF">CAZ10_05850</name>
</gene>
<sequence length="359" mass="40154">MIPVAPLPLIVPLIYLSSFVAGIWLLVWLSLLAFSPRARQRLRRRWPSRGLLMLLLLIPLGLRAWLEIGLWQYERERAREEAAHSAVLERPTRLGGIEMPAGTRLKLELKHQPESFREAEFPTPVTIRGVATRHLQRWLQSEQDNPQDPWKTTGVHPTSLRLRGEGVAEIEGWRCDASQEIAFASERDGRPAAFEGCSLATGNRADDIDFPAGARLFASDGMVYTDGYRDAERWRVMPETGQRVSVRGIALSGGALAFDRDRRLYGLGGTVLAEALQLGAWHYPAGTEVSLSPRAAWRAQHPHAWLFSPTREAASHASGERLEHGVSLLQTLDGQELERLDNRAAGVIDFIELEIGDER</sequence>
<evidence type="ECO:0008006" key="4">
    <source>
        <dbReference type="Google" id="ProtNLM"/>
    </source>
</evidence>
<dbReference type="Proteomes" id="UP000194857">
    <property type="component" value="Unassembled WGS sequence"/>
</dbReference>
<keyword evidence="1" id="KW-1133">Transmembrane helix</keyword>
<accession>A0A069QC15</accession>
<evidence type="ECO:0000256" key="1">
    <source>
        <dbReference type="SAM" id="Phobius"/>
    </source>
</evidence>